<dbReference type="EMBL" id="SORX01000005">
    <property type="protein sequence ID" value="TFE01110.1"/>
    <property type="molecule type" value="Genomic_DNA"/>
</dbReference>
<sequence length="151" mass="17270">MEIIIMAIIAGVIGLLNKQKKQQEPAEKPPTQKPTVSKPRNLKETFDRHAKELAEEYDKQRKTFENKSEEAPRQRQLKRDQGPPRNQPEPLAAAEISGESRKSHLKKKADPIKESDITINKELQPRDIVNGIIFSEVLGPPRSKRRHGNRI</sequence>
<feature type="region of interest" description="Disordered" evidence="1">
    <location>
        <begin position="18"/>
        <end position="120"/>
    </location>
</feature>
<accession>A0A4Y8LGA3</accession>
<feature type="compositionally biased region" description="Basic and acidic residues" evidence="1">
    <location>
        <begin position="98"/>
        <end position="116"/>
    </location>
</feature>
<protein>
    <submittedName>
        <fullName evidence="2">Uncharacterized protein</fullName>
    </submittedName>
</protein>
<reference evidence="2 3" key="1">
    <citation type="submission" date="2019-03" db="EMBL/GenBank/DDBJ databases">
        <authorList>
            <person name="Yang Y."/>
        </authorList>
    </citation>
    <scope>NUCLEOTIDE SEQUENCE [LARGE SCALE GENOMIC DNA]</scope>
    <source>
        <strain evidence="2 3">ASL-1</strain>
    </source>
</reference>
<dbReference type="Proteomes" id="UP000297776">
    <property type="component" value="Unassembled WGS sequence"/>
</dbReference>
<name>A0A4Y8LGA3_9BACL</name>
<dbReference type="AlphaFoldDB" id="A0A4Y8LGA3"/>
<keyword evidence="3" id="KW-1185">Reference proteome</keyword>
<proteinExistence type="predicted"/>
<organism evidence="2 3">
    <name type="scientific">Jeotgalibacillus salarius</name>
    <dbReference type="NCBI Taxonomy" id="546023"/>
    <lineage>
        <taxon>Bacteria</taxon>
        <taxon>Bacillati</taxon>
        <taxon>Bacillota</taxon>
        <taxon>Bacilli</taxon>
        <taxon>Bacillales</taxon>
        <taxon>Caryophanaceae</taxon>
        <taxon>Jeotgalibacillus</taxon>
    </lineage>
</organism>
<dbReference type="RefSeq" id="WP_134381730.1">
    <property type="nucleotide sequence ID" value="NZ_SORX01000005.1"/>
</dbReference>
<evidence type="ECO:0000256" key="1">
    <source>
        <dbReference type="SAM" id="MobiDB-lite"/>
    </source>
</evidence>
<comment type="caution">
    <text evidence="2">The sequence shown here is derived from an EMBL/GenBank/DDBJ whole genome shotgun (WGS) entry which is preliminary data.</text>
</comment>
<evidence type="ECO:0000313" key="2">
    <source>
        <dbReference type="EMBL" id="TFE01110.1"/>
    </source>
</evidence>
<evidence type="ECO:0000313" key="3">
    <source>
        <dbReference type="Proteomes" id="UP000297776"/>
    </source>
</evidence>
<feature type="compositionally biased region" description="Basic and acidic residues" evidence="1">
    <location>
        <begin position="41"/>
        <end position="82"/>
    </location>
</feature>
<gene>
    <name evidence="2" type="ORF">E2626_10645</name>
</gene>
<dbReference type="OrthoDB" id="2454451at2"/>